<name>A0A1G5G4M7_9HYPH</name>
<feature type="domain" description="YjiS-like" evidence="1">
    <location>
        <begin position="30"/>
        <end position="61"/>
    </location>
</feature>
<protein>
    <submittedName>
        <fullName evidence="2">Uncharacterized conserved protein YjiS, DUF1127 family</fullName>
    </submittedName>
</protein>
<proteinExistence type="predicted"/>
<evidence type="ECO:0000313" key="3">
    <source>
        <dbReference type="Proteomes" id="UP000199569"/>
    </source>
</evidence>
<accession>A0A1G5G4M7</accession>
<reference evidence="2 3" key="1">
    <citation type="submission" date="2016-10" db="EMBL/GenBank/DDBJ databases">
        <authorList>
            <person name="de Groot N.N."/>
        </authorList>
    </citation>
    <scope>NUCLEOTIDE SEQUENCE [LARGE SCALE GENOMIC DNA]</scope>
    <source>
        <strain evidence="2 3">CGMCC 1.7666</strain>
    </source>
</reference>
<keyword evidence="3" id="KW-1185">Reference proteome</keyword>
<dbReference type="STRING" id="549386.SAMN02927923_01370"/>
<dbReference type="Pfam" id="PF06568">
    <property type="entry name" value="YjiS-like"/>
    <property type="match status" value="1"/>
</dbReference>
<dbReference type="EMBL" id="FMVJ01000004">
    <property type="protein sequence ID" value="SCY46210.1"/>
    <property type="molecule type" value="Genomic_DNA"/>
</dbReference>
<organism evidence="2 3">
    <name type="scientific">Microvirga guangxiensis</name>
    <dbReference type="NCBI Taxonomy" id="549386"/>
    <lineage>
        <taxon>Bacteria</taxon>
        <taxon>Pseudomonadati</taxon>
        <taxon>Pseudomonadota</taxon>
        <taxon>Alphaproteobacteria</taxon>
        <taxon>Hyphomicrobiales</taxon>
        <taxon>Methylobacteriaceae</taxon>
        <taxon>Microvirga</taxon>
    </lineage>
</organism>
<dbReference type="RefSeq" id="WP_210183600.1">
    <property type="nucleotide sequence ID" value="NZ_FMVJ01000004.1"/>
</dbReference>
<gene>
    <name evidence="2" type="ORF">SAMN02927923_01370</name>
</gene>
<evidence type="ECO:0000313" key="2">
    <source>
        <dbReference type="EMBL" id="SCY46210.1"/>
    </source>
</evidence>
<dbReference type="AlphaFoldDB" id="A0A1G5G4M7"/>
<evidence type="ECO:0000259" key="1">
    <source>
        <dbReference type="Pfam" id="PF06568"/>
    </source>
</evidence>
<dbReference type="InterPro" id="IPR009506">
    <property type="entry name" value="YjiS-like"/>
</dbReference>
<sequence length="72" mass="8181">MATGYATVNLGFVAAKPEKKNTFMDHLLKVEAWLDRRRTSRILYTLTDRDLADLGLSHADVDGLNEEAERLF</sequence>
<dbReference type="Proteomes" id="UP000199569">
    <property type="component" value="Unassembled WGS sequence"/>
</dbReference>